<sequence>QLSFGSLYASKRVIVVFIRDDSMAMDLQAYVTELAKVRKEALDAANTDLVIVGCGDPSMLKQYREDVGFQGAGYADPSRAIYFHLGMTAPAISRTPKGGNPPSYVPRNRTMTIIKSTWVRCTSFPLSIISGKSGDITQNGGEFIFGPGQCAQCEYASRMKHTEDHIDVPDLMGFAGVEFP</sequence>
<protein>
    <submittedName>
        <fullName evidence="1">Uncharacterized protein</fullName>
    </submittedName>
</protein>
<gene>
    <name evidence="1" type="ORF">BS47DRAFT_1293122</name>
</gene>
<dbReference type="PANTHER" id="PTHR28630:SF3">
    <property type="entry name" value="PEROXIREDOXIN-LIKE 2C"/>
    <property type="match status" value="1"/>
</dbReference>
<accession>A0A9P6B1J0</accession>
<reference evidence="1" key="1">
    <citation type="journal article" date="2020" name="Nat. Commun.">
        <title>Large-scale genome sequencing of mycorrhizal fungi provides insights into the early evolution of symbiotic traits.</title>
        <authorList>
            <person name="Miyauchi S."/>
            <person name="Kiss E."/>
            <person name="Kuo A."/>
            <person name="Drula E."/>
            <person name="Kohler A."/>
            <person name="Sanchez-Garcia M."/>
            <person name="Morin E."/>
            <person name="Andreopoulos B."/>
            <person name="Barry K.W."/>
            <person name="Bonito G."/>
            <person name="Buee M."/>
            <person name="Carver A."/>
            <person name="Chen C."/>
            <person name="Cichocki N."/>
            <person name="Clum A."/>
            <person name="Culley D."/>
            <person name="Crous P.W."/>
            <person name="Fauchery L."/>
            <person name="Girlanda M."/>
            <person name="Hayes R.D."/>
            <person name="Keri Z."/>
            <person name="LaButti K."/>
            <person name="Lipzen A."/>
            <person name="Lombard V."/>
            <person name="Magnuson J."/>
            <person name="Maillard F."/>
            <person name="Murat C."/>
            <person name="Nolan M."/>
            <person name="Ohm R.A."/>
            <person name="Pangilinan J."/>
            <person name="Pereira M.F."/>
            <person name="Perotto S."/>
            <person name="Peter M."/>
            <person name="Pfister S."/>
            <person name="Riley R."/>
            <person name="Sitrit Y."/>
            <person name="Stielow J.B."/>
            <person name="Szollosi G."/>
            <person name="Zifcakova L."/>
            <person name="Stursova M."/>
            <person name="Spatafora J.W."/>
            <person name="Tedersoo L."/>
            <person name="Vaario L.M."/>
            <person name="Yamada A."/>
            <person name="Yan M."/>
            <person name="Wang P."/>
            <person name="Xu J."/>
            <person name="Bruns T."/>
            <person name="Baldrian P."/>
            <person name="Vilgalys R."/>
            <person name="Dunand C."/>
            <person name="Henrissat B."/>
            <person name="Grigoriev I.V."/>
            <person name="Hibbett D."/>
            <person name="Nagy L.G."/>
            <person name="Martin F.M."/>
        </authorList>
    </citation>
    <scope>NUCLEOTIDE SEQUENCE</scope>
    <source>
        <strain evidence="1">UP504</strain>
    </source>
</reference>
<evidence type="ECO:0000313" key="1">
    <source>
        <dbReference type="EMBL" id="KAF9515988.1"/>
    </source>
</evidence>
<dbReference type="Proteomes" id="UP000886523">
    <property type="component" value="Unassembled WGS sequence"/>
</dbReference>
<dbReference type="Pfam" id="PF13911">
    <property type="entry name" value="AhpC-TSA_2"/>
    <property type="match status" value="1"/>
</dbReference>
<dbReference type="PANTHER" id="PTHR28630">
    <property type="match status" value="1"/>
</dbReference>
<evidence type="ECO:0000313" key="2">
    <source>
        <dbReference type="Proteomes" id="UP000886523"/>
    </source>
</evidence>
<comment type="caution">
    <text evidence="1">The sequence shown here is derived from an EMBL/GenBank/DDBJ whole genome shotgun (WGS) entry which is preliminary data.</text>
</comment>
<dbReference type="OrthoDB" id="40334at2759"/>
<keyword evidence="2" id="KW-1185">Reference proteome</keyword>
<name>A0A9P6B1J0_9AGAM</name>
<dbReference type="EMBL" id="MU128944">
    <property type="protein sequence ID" value="KAF9515988.1"/>
    <property type="molecule type" value="Genomic_DNA"/>
</dbReference>
<dbReference type="AlphaFoldDB" id="A0A9P6B1J0"/>
<proteinExistence type="predicted"/>
<feature type="non-terminal residue" evidence="1">
    <location>
        <position position="1"/>
    </location>
</feature>
<dbReference type="InterPro" id="IPR032801">
    <property type="entry name" value="PXL2A/B/C"/>
</dbReference>
<organism evidence="1 2">
    <name type="scientific">Hydnum rufescens UP504</name>
    <dbReference type="NCBI Taxonomy" id="1448309"/>
    <lineage>
        <taxon>Eukaryota</taxon>
        <taxon>Fungi</taxon>
        <taxon>Dikarya</taxon>
        <taxon>Basidiomycota</taxon>
        <taxon>Agaricomycotina</taxon>
        <taxon>Agaricomycetes</taxon>
        <taxon>Cantharellales</taxon>
        <taxon>Hydnaceae</taxon>
        <taxon>Hydnum</taxon>
    </lineage>
</organism>